<sequence>MNKVIVIISFLLATSQLWSQNGIDLRSDKSLTKVFTDTEIKGLESMIQYVDDLVLDNGNRTGANETYHLFFEKIAKTPEYIVPFEENVKYQFLKSLDTAQFAAVWTFNDHIDLITYRDSIYRNLDNITTLELKPFSKYMDYLEEIGKEDPYFKSLRKLMSDVGNLSAYSAYWFTENHSKFDFNIPKNRLWAAIYLLTREETYEMKLDRYFKNQ</sequence>
<keyword evidence="2" id="KW-1185">Reference proteome</keyword>
<comment type="caution">
    <text evidence="1">The sequence shown here is derived from an EMBL/GenBank/DDBJ whole genome shotgun (WGS) entry which is preliminary data.</text>
</comment>
<protein>
    <submittedName>
        <fullName evidence="1">Uncharacterized protein</fullName>
    </submittedName>
</protein>
<dbReference type="RefSeq" id="WP_187588230.1">
    <property type="nucleotide sequence ID" value="NZ_JACLHY010000034.1"/>
</dbReference>
<name>A0ABR7QTB3_9FLAO</name>
<dbReference type="EMBL" id="JACLHY010000034">
    <property type="protein sequence ID" value="MBC8770425.1"/>
    <property type="molecule type" value="Genomic_DNA"/>
</dbReference>
<evidence type="ECO:0000313" key="1">
    <source>
        <dbReference type="EMBL" id="MBC8770425.1"/>
    </source>
</evidence>
<evidence type="ECO:0000313" key="2">
    <source>
        <dbReference type="Proteomes" id="UP000618952"/>
    </source>
</evidence>
<accession>A0ABR7QTB3</accession>
<proteinExistence type="predicted"/>
<dbReference type="Proteomes" id="UP000618952">
    <property type="component" value="Unassembled WGS sequence"/>
</dbReference>
<gene>
    <name evidence="1" type="ORF">H4O18_20690</name>
</gene>
<organism evidence="1 2">
    <name type="scientific">Arenibacter arenosicollis</name>
    <dbReference type="NCBI Taxonomy" id="2762274"/>
    <lineage>
        <taxon>Bacteria</taxon>
        <taxon>Pseudomonadati</taxon>
        <taxon>Bacteroidota</taxon>
        <taxon>Flavobacteriia</taxon>
        <taxon>Flavobacteriales</taxon>
        <taxon>Flavobacteriaceae</taxon>
        <taxon>Arenibacter</taxon>
    </lineage>
</organism>
<reference evidence="1 2" key="1">
    <citation type="submission" date="2020-08" db="EMBL/GenBank/DDBJ databases">
        <title>Arenibacter gaetbuli sp. nov., isolated from a sand dune.</title>
        <authorList>
            <person name="Park S."/>
            <person name="Yoon J.-H."/>
        </authorList>
    </citation>
    <scope>NUCLEOTIDE SEQUENCE [LARGE SCALE GENOMIC DNA]</scope>
    <source>
        <strain evidence="1 2">BSSL-BM3</strain>
    </source>
</reference>